<evidence type="ECO:0000256" key="11">
    <source>
        <dbReference type="SAM" id="Phobius"/>
    </source>
</evidence>
<evidence type="ECO:0000256" key="5">
    <source>
        <dbReference type="ARBA" id="ARBA00022967"/>
    </source>
</evidence>
<dbReference type="Pfam" id="PF00420">
    <property type="entry name" value="Oxidored_q2"/>
    <property type="match status" value="1"/>
</dbReference>
<comment type="subcellular location">
    <subcellularLocation>
        <location evidence="1">Membrane</location>
        <topology evidence="1">Multi-pass membrane protein</topology>
    </subcellularLocation>
</comment>
<evidence type="ECO:0000256" key="6">
    <source>
        <dbReference type="ARBA" id="ARBA00022989"/>
    </source>
</evidence>
<comment type="similarity">
    <text evidence="2">Belongs to the complex I subunit 4L family.</text>
</comment>
<dbReference type="AlphaFoldDB" id="A0A8K1ZFZ7"/>
<evidence type="ECO:0000256" key="8">
    <source>
        <dbReference type="ARBA" id="ARBA00023136"/>
    </source>
</evidence>
<geneLocation type="mitochondrion" evidence="12"/>
<sequence length="96" mass="11137">MMSYMFMLIFLMFLIGVYSFFLKSSFLLSMLVSLEFMSMVVFGMFYILLWGSGEKYLLMFYLTFCVCEGSFGLSILVSMIRSKGSDYLQGLTFLKC</sequence>
<proteinExistence type="inferred from homology"/>
<gene>
    <name evidence="12" type="primary">ND4L</name>
</gene>
<reference evidence="12" key="1">
    <citation type="submission" date="2021-05" db="EMBL/GenBank/DDBJ databases">
        <title>Mitochondrial genomes within bark lice (Insecta: Psocodea: Psocomorpha) reveal novel gene rearrangements containing phylogenetic signal.</title>
        <authorList>
            <person name="Saenz Manchola O.F."/>
            <person name="Virrueta Herrera S."/>
            <person name="D'alessio L.M."/>
            <person name="Yoshizawa K."/>
            <person name="Garcia Aldrete A.N."/>
            <person name="Johnson K.P."/>
        </authorList>
    </citation>
    <scope>NUCLEOTIDE SEQUENCE</scope>
</reference>
<evidence type="ECO:0000256" key="1">
    <source>
        <dbReference type="ARBA" id="ARBA00004141"/>
    </source>
</evidence>
<name>A0A8K1ZFZ7_9NEOP</name>
<accession>A0A8K1ZFZ7</accession>
<keyword evidence="5" id="KW-1278">Translocase</keyword>
<dbReference type="EMBL" id="MZ274203">
    <property type="protein sequence ID" value="UGS80447.1"/>
    <property type="molecule type" value="Genomic_DNA"/>
</dbReference>
<comment type="catalytic activity">
    <reaction evidence="10">
        <text>a ubiquinone + NADH + 5 H(+)(in) = a ubiquinol + NAD(+) + 4 H(+)(out)</text>
        <dbReference type="Rhea" id="RHEA:29091"/>
        <dbReference type="Rhea" id="RHEA-COMP:9565"/>
        <dbReference type="Rhea" id="RHEA-COMP:9566"/>
        <dbReference type="ChEBI" id="CHEBI:15378"/>
        <dbReference type="ChEBI" id="CHEBI:16389"/>
        <dbReference type="ChEBI" id="CHEBI:17976"/>
        <dbReference type="ChEBI" id="CHEBI:57540"/>
        <dbReference type="ChEBI" id="CHEBI:57945"/>
        <dbReference type="EC" id="7.1.1.2"/>
    </reaction>
</comment>
<evidence type="ECO:0000256" key="3">
    <source>
        <dbReference type="ARBA" id="ARBA00016612"/>
    </source>
</evidence>
<evidence type="ECO:0000313" key="12">
    <source>
        <dbReference type="EMBL" id="UGS80447.1"/>
    </source>
</evidence>
<evidence type="ECO:0000256" key="7">
    <source>
        <dbReference type="ARBA" id="ARBA00023027"/>
    </source>
</evidence>
<protein>
    <recommendedName>
        <fullName evidence="3">NADH-ubiquinone oxidoreductase chain 4L</fullName>
    </recommendedName>
    <alternativeName>
        <fullName evidence="9">NADH dehydrogenase subunit 4L</fullName>
    </alternativeName>
</protein>
<keyword evidence="12" id="KW-0496">Mitochondrion</keyword>
<dbReference type="Gene3D" id="1.10.287.3510">
    <property type="match status" value="1"/>
</dbReference>
<evidence type="ECO:0000256" key="4">
    <source>
        <dbReference type="ARBA" id="ARBA00022692"/>
    </source>
</evidence>
<dbReference type="InterPro" id="IPR039428">
    <property type="entry name" value="NUOK/Mnh_C1-like"/>
</dbReference>
<organism evidence="12">
    <name type="scientific">Lachesilla sp. LaspGHN</name>
    <dbReference type="NCBI Taxonomy" id="2597012"/>
    <lineage>
        <taxon>Eukaryota</taxon>
        <taxon>Metazoa</taxon>
        <taxon>Ecdysozoa</taxon>
        <taxon>Arthropoda</taxon>
        <taxon>Hexapoda</taxon>
        <taxon>Insecta</taxon>
        <taxon>Pterygota</taxon>
        <taxon>Neoptera</taxon>
        <taxon>Paraneoptera</taxon>
        <taxon>Psocodea</taxon>
        <taxon>Psocomorpha</taxon>
        <taxon>Homilopsocidea</taxon>
        <taxon>Lachesilloidea</taxon>
        <taxon>Lachesillidae</taxon>
        <taxon>Lachesilla</taxon>
    </lineage>
</organism>
<evidence type="ECO:0000256" key="9">
    <source>
        <dbReference type="ARBA" id="ARBA00031586"/>
    </source>
</evidence>
<evidence type="ECO:0000256" key="10">
    <source>
        <dbReference type="ARBA" id="ARBA00049551"/>
    </source>
</evidence>
<keyword evidence="6 11" id="KW-1133">Transmembrane helix</keyword>
<feature type="transmembrane region" description="Helical" evidence="11">
    <location>
        <begin position="56"/>
        <end position="80"/>
    </location>
</feature>
<evidence type="ECO:0000256" key="2">
    <source>
        <dbReference type="ARBA" id="ARBA00010519"/>
    </source>
</evidence>
<dbReference type="GO" id="GO:0016020">
    <property type="term" value="C:membrane"/>
    <property type="evidence" value="ECO:0007669"/>
    <property type="project" value="UniProtKB-SubCell"/>
</dbReference>
<feature type="transmembrane region" description="Helical" evidence="11">
    <location>
        <begin position="29"/>
        <end position="49"/>
    </location>
</feature>
<keyword evidence="7" id="KW-0520">NAD</keyword>
<keyword evidence="8 11" id="KW-0472">Membrane</keyword>
<keyword evidence="4 11" id="KW-0812">Transmembrane</keyword>
<dbReference type="GO" id="GO:0008137">
    <property type="term" value="F:NADH dehydrogenase (ubiquinone) activity"/>
    <property type="evidence" value="ECO:0007669"/>
    <property type="project" value="UniProtKB-EC"/>
</dbReference>